<dbReference type="EMBL" id="FZNX01000002">
    <property type="protein sequence ID" value="SNR56640.1"/>
    <property type="molecule type" value="Genomic_DNA"/>
</dbReference>
<evidence type="ECO:0000256" key="1">
    <source>
        <dbReference type="SAM" id="Phobius"/>
    </source>
</evidence>
<keyword evidence="3" id="KW-1185">Reference proteome</keyword>
<organism evidence="2 3">
    <name type="scientific">Lutibacter flavus</name>
    <dbReference type="NCBI Taxonomy" id="691689"/>
    <lineage>
        <taxon>Bacteria</taxon>
        <taxon>Pseudomonadati</taxon>
        <taxon>Bacteroidota</taxon>
        <taxon>Flavobacteriia</taxon>
        <taxon>Flavobacteriales</taxon>
        <taxon>Flavobacteriaceae</taxon>
        <taxon>Lutibacter</taxon>
    </lineage>
</organism>
<accession>A0A238XD75</accession>
<reference evidence="3" key="1">
    <citation type="submission" date="2017-06" db="EMBL/GenBank/DDBJ databases">
        <authorList>
            <person name="Varghese N."/>
            <person name="Submissions S."/>
        </authorList>
    </citation>
    <scope>NUCLEOTIDE SEQUENCE [LARGE SCALE GENOMIC DNA]</scope>
    <source>
        <strain evidence="3">DSM 27993</strain>
    </source>
</reference>
<keyword evidence="1" id="KW-0812">Transmembrane</keyword>
<gene>
    <name evidence="2" type="ORF">SAMN04488111_1813</name>
</gene>
<dbReference type="Proteomes" id="UP000198412">
    <property type="component" value="Unassembled WGS sequence"/>
</dbReference>
<keyword evidence="1" id="KW-1133">Transmembrane helix</keyword>
<protein>
    <submittedName>
        <fullName evidence="2">Uncharacterized protein</fullName>
    </submittedName>
</protein>
<name>A0A238XD75_9FLAO</name>
<evidence type="ECO:0000313" key="2">
    <source>
        <dbReference type="EMBL" id="SNR56640.1"/>
    </source>
</evidence>
<evidence type="ECO:0000313" key="3">
    <source>
        <dbReference type="Proteomes" id="UP000198412"/>
    </source>
</evidence>
<sequence length="167" mass="19314">MACLYFLDFKIGYCIVPAISAGLFYVKLFFNYMIIRCLLFFLMFSSVVVGQEIGSVKQGNHYIKLLKANNLYSFVYSDIKSKNQNSEKAFHFHNKETVYSILMNGFDAKKNRQIIVKTSNDTIVKFNFKKIKGELMLFVYQNSLNSNTFGTSTFFSKKQITKLFGNI</sequence>
<feature type="transmembrane region" description="Helical" evidence="1">
    <location>
        <begin position="7"/>
        <end position="26"/>
    </location>
</feature>
<dbReference type="AlphaFoldDB" id="A0A238XD75"/>
<proteinExistence type="predicted"/>
<keyword evidence="1" id="KW-0472">Membrane</keyword>